<dbReference type="Pfam" id="PF21941">
    <property type="entry name" value="SMEK_N"/>
    <property type="match status" value="1"/>
</dbReference>
<organism evidence="2 3">
    <name type="scientific">Chryseobacterium joostei</name>
    <dbReference type="NCBI Taxonomy" id="112234"/>
    <lineage>
        <taxon>Bacteria</taxon>
        <taxon>Pseudomonadati</taxon>
        <taxon>Bacteroidota</taxon>
        <taxon>Flavobacteriia</taxon>
        <taxon>Flavobacteriales</taxon>
        <taxon>Weeksellaceae</taxon>
        <taxon>Chryseobacterium group</taxon>
        <taxon>Chryseobacterium</taxon>
    </lineage>
</organism>
<accession>A0ABN5SC07</accession>
<evidence type="ECO:0000313" key="2">
    <source>
        <dbReference type="EMBL" id="AZB00308.1"/>
    </source>
</evidence>
<gene>
    <name evidence="2" type="ORF">EG359_12065</name>
</gene>
<dbReference type="RefSeq" id="WP_076354960.1">
    <property type="nucleotide sequence ID" value="NZ_CP033926.1"/>
</dbReference>
<dbReference type="InterPro" id="IPR047740">
    <property type="entry name" value="SMEK_dom"/>
</dbReference>
<proteinExistence type="predicted"/>
<protein>
    <recommendedName>
        <fullName evidence="1">SMEK domain-containing protein</fullName>
    </recommendedName>
</protein>
<dbReference type="EMBL" id="CP033926">
    <property type="protein sequence ID" value="AZB00308.1"/>
    <property type="molecule type" value="Genomic_DNA"/>
</dbReference>
<feature type="domain" description="SMEK" evidence="1">
    <location>
        <begin position="9"/>
        <end position="145"/>
    </location>
</feature>
<dbReference type="NCBIfam" id="NF033859">
    <property type="entry name" value="SMEK_N"/>
    <property type="match status" value="1"/>
</dbReference>
<name>A0ABN5SC07_9FLAO</name>
<dbReference type="Proteomes" id="UP000279541">
    <property type="component" value="Chromosome"/>
</dbReference>
<evidence type="ECO:0000313" key="3">
    <source>
        <dbReference type="Proteomes" id="UP000279541"/>
    </source>
</evidence>
<reference evidence="2 3" key="1">
    <citation type="submission" date="2018-11" db="EMBL/GenBank/DDBJ databases">
        <title>Proposal to divide the Flavobacteriaceae and reorganize its genera based on Amino Acid Identity values calculated from whole genome sequences.</title>
        <authorList>
            <person name="Nicholson A.C."/>
            <person name="Gulvik C.A."/>
            <person name="Whitney A.M."/>
            <person name="Humrighouse B.W."/>
            <person name="Bell M."/>
            <person name="Holmes B."/>
            <person name="Steigerwalt A.G."/>
            <person name="Villarma A."/>
            <person name="Sheth M."/>
            <person name="Batra D."/>
            <person name="Pryor J."/>
            <person name="Bernardet J.-F."/>
            <person name="Hugo C."/>
            <person name="Kampfer P."/>
            <person name="Newman J."/>
            <person name="McQuiston J.R."/>
        </authorList>
    </citation>
    <scope>NUCLEOTIDE SEQUENCE [LARGE SCALE GENOMIC DNA]</scope>
    <source>
        <strain evidence="2 3">DSM 16927</strain>
    </source>
</reference>
<evidence type="ECO:0000259" key="1">
    <source>
        <dbReference type="Pfam" id="PF21941"/>
    </source>
</evidence>
<keyword evidence="3" id="KW-1185">Reference proteome</keyword>
<sequence length="357" mass="42632">MKREFYLKEIIEEFGILRNKIEMLSQSNLQDINIISEYHIQEILNILFDLQLSNSNEYKQNFKAIDLQDSINAIAIQVTANSRKSKVQETLDKFFEDGLDLDFETLIIFILGKKQLSYKNLKVKEGFLFIPDEHILDFSKIISKLSFAPTGKLEKIRNILKEDRFAPKKKISDVAIFKKKQIIRKKIVKSLIHTSNDVSEAIFNYYDPSYKFKYEKIIIRSITDQAYPFFDDPITKQRADWYKVFSFDLNENFLEVQIQYYDKIVVNKMGEWNYLRDREEGSISNDLKIIRTDVIERIPLENIIEIDLSEEDPMIFVDFQNRKAYREQIPFIRGYYKNDSDYRKTYYFELCKQDINL</sequence>